<proteinExistence type="predicted"/>
<keyword evidence="2" id="KW-1185">Reference proteome</keyword>
<comment type="caution">
    <text evidence="1">The sequence shown here is derived from an EMBL/GenBank/DDBJ whole genome shotgun (WGS) entry which is preliminary data.</text>
</comment>
<protein>
    <submittedName>
        <fullName evidence="1">Uncharacterized protein</fullName>
    </submittedName>
</protein>
<accession>A0ACC5XRV4</accession>
<evidence type="ECO:0000313" key="2">
    <source>
        <dbReference type="Proteomes" id="UP000829447"/>
    </source>
</evidence>
<evidence type="ECO:0000313" key="1">
    <source>
        <dbReference type="EMBL" id="MCI4394032.1"/>
    </source>
</evidence>
<organism evidence="1 2">
    <name type="scientific">Pangasianodon gigas</name>
    <name type="common">Mekong giant catfish</name>
    <name type="synonym">Pangasius gigas</name>
    <dbReference type="NCBI Taxonomy" id="30993"/>
    <lineage>
        <taxon>Eukaryota</taxon>
        <taxon>Metazoa</taxon>
        <taxon>Chordata</taxon>
        <taxon>Craniata</taxon>
        <taxon>Vertebrata</taxon>
        <taxon>Euteleostomi</taxon>
        <taxon>Actinopterygii</taxon>
        <taxon>Neopterygii</taxon>
        <taxon>Teleostei</taxon>
        <taxon>Ostariophysi</taxon>
        <taxon>Siluriformes</taxon>
        <taxon>Pangasiidae</taxon>
        <taxon>Pangasianodon</taxon>
    </lineage>
</organism>
<reference evidence="1 2" key="1">
    <citation type="journal article" date="2022" name="bioRxiv">
        <title>An ancient truncated duplication of the anti-Mullerian hormone receptor type 2 gene is a potential conserved master sex determinant in the Pangasiidae catfish family.</title>
        <authorList>
            <person name="Wen M."/>
            <person name="Pan Q."/>
            <person name="Jouanno E."/>
            <person name="Montfort J."/>
            <person name="Zahm M."/>
            <person name="Cabau C."/>
            <person name="Klopp C."/>
            <person name="Iampietro C."/>
            <person name="Roques C."/>
            <person name="Bouchez O."/>
            <person name="Castinel A."/>
            <person name="Donnadieu C."/>
            <person name="Parrinello H."/>
            <person name="Poncet C."/>
            <person name="Belmonte E."/>
            <person name="Gautier V."/>
            <person name="Avarre J.-C."/>
            <person name="Dugue R."/>
            <person name="Gustiano R."/>
            <person name="Ha T.T.T."/>
            <person name="Campet M."/>
            <person name="Sriphairoj K."/>
            <person name="Ribolli J."/>
            <person name="de Almeida F.L."/>
            <person name="Desvignes T."/>
            <person name="Postlethwait J.H."/>
            <person name="Bucao C.F."/>
            <person name="Robinson-Rechavi M."/>
            <person name="Bobe J."/>
            <person name="Herpin A."/>
            <person name="Guiguen Y."/>
        </authorList>
    </citation>
    <scope>NUCLEOTIDE SEQUENCE [LARGE SCALE GENOMIC DNA]</scope>
    <source>
        <strain evidence="1">YG-Dec2019</strain>
    </source>
</reference>
<name>A0ACC5XRV4_PANGG</name>
<gene>
    <name evidence="1" type="ORF">PGIGA_G00164290</name>
</gene>
<dbReference type="EMBL" id="CM040479">
    <property type="protein sequence ID" value="MCI4394032.1"/>
    <property type="molecule type" value="Genomic_DNA"/>
</dbReference>
<sequence>MEVLLEDVVSERCVCETSYPGDDAVCDHHGQRLSLFCLDDLVPVCCKCVPVHTHDGHRVYPVEEAVKDCRGELETLISILQQGVLKHAVIKHACESVFHHIQSQAEQTEKQIKEEFEKLHLFLREEEEARRAALRKEEEEKRERMKEKCREVEEMMEFISDTMTQIERGLELDDVDFQEMYQDTVKRIWKCQTKPEKFLGSLIDLPEHVGNLRFKVWEKMLEEAPYSSVTLDPNSASASLSVSPGLNRVLDSPMQCPSLPNVPERFHPYSSILGSELILSGRRSWIVDVTDNTNWTLGMAEVSIKRKETYEACPEAGLWTVSLRDDQYYAMTSPCERLNLGELRPRWIGMCVDWESGSVCFTDSDCDTHLYTFSQTFSKPLLPYFESICSKKPMVLLQNRVSVIIQEEEVAGDDKDVYNHTKVFMVIKQKIL</sequence>
<dbReference type="Proteomes" id="UP000829447">
    <property type="component" value="Linkage Group LG26"/>
</dbReference>